<evidence type="ECO:0000313" key="2">
    <source>
        <dbReference type="EMBL" id="TGY94790.1"/>
    </source>
</evidence>
<reference evidence="2 3" key="1">
    <citation type="journal article" date="2013" name="Int. J. Syst. Evol. Microbiol.">
        <title>Marinicauda pacifica gen. nov., sp. nov., a prosthecate alphaproteobacterium of the family Hyphomonadaceae isolated from deep seawater.</title>
        <authorList>
            <person name="Zhang X.Y."/>
            <person name="Li G.W."/>
            <person name="Wang C.S."/>
            <person name="Zhang Y.J."/>
            <person name="Xu X.W."/>
            <person name="Li H."/>
            <person name="Liu A."/>
            <person name="Liu C."/>
            <person name="Xie B.B."/>
            <person name="Qin Q.L."/>
            <person name="Xu Z."/>
            <person name="Chen X.L."/>
            <person name="Zhou B.C."/>
            <person name="Zhang Y.Z."/>
        </authorList>
    </citation>
    <scope>NUCLEOTIDE SEQUENCE [LARGE SCALE GENOMIC DNA]</scope>
    <source>
        <strain evidence="2 3">P-1 km-3</strain>
    </source>
</reference>
<comment type="caution">
    <text evidence="2">The sequence shown here is derived from an EMBL/GenBank/DDBJ whole genome shotgun (WGS) entry which is preliminary data.</text>
</comment>
<dbReference type="EMBL" id="SRXV01000001">
    <property type="protein sequence ID" value="TGY94790.1"/>
    <property type="molecule type" value="Genomic_DNA"/>
</dbReference>
<keyword evidence="1" id="KW-0472">Membrane</keyword>
<protein>
    <submittedName>
        <fullName evidence="2">DUF445 domain-containing protein</fullName>
    </submittedName>
</protein>
<accession>A0A4S2HFD6</accession>
<gene>
    <name evidence="2" type="ORF">E5162_05870</name>
</gene>
<dbReference type="GO" id="GO:0005886">
    <property type="term" value="C:plasma membrane"/>
    <property type="evidence" value="ECO:0007669"/>
    <property type="project" value="TreeGrafter"/>
</dbReference>
<keyword evidence="1" id="KW-0812">Transmembrane</keyword>
<dbReference type="PANTHER" id="PTHR38442">
    <property type="entry name" value="INNER MEMBRANE PROTEIN-RELATED"/>
    <property type="match status" value="1"/>
</dbReference>
<name>A0A4S2HFD6_9PROT</name>
<dbReference type="InterPro" id="IPR007383">
    <property type="entry name" value="DUF445"/>
</dbReference>
<dbReference type="Pfam" id="PF04286">
    <property type="entry name" value="DUF445"/>
    <property type="match status" value="1"/>
</dbReference>
<sequence>MRRPRPEHGAVISARGTPMVDVMTGSSLHPATRMRIAATAALVAMAVLFTATHLWTDDTGVWGYVRAFAEAGLVGGLADWFAVTAIFRRPLGLPIPHTAVIPRNKQRIADAVGRFIADNFLDPALVAERLEQSDPGAQIGQLMADRSQARKLADGLTGALPDILAFLDDEAVARFWRQRVAEQAQGARLAPAFGAVLEALTAGGKHQVLLNAGLDEAFKALSEHEDRIRTAVREQSPRLLRFTRMDRRVSDALIAAIEDLLHDMAVEPEHPMRMRVTELVNDFAIGLRDDPALQARIETIVTEALAHPALAGMAEAGWLEGKQAVLNDAARGEESRIAAYVTDALVSLGEAILKDEEARAAFNARLRPVAVHLAERHGPDVARIVSDTIASWDAGTIVEKLESNVGQDLQYIRLNGTLIGGLIGVTLHALTHIL</sequence>
<feature type="transmembrane region" description="Helical" evidence="1">
    <location>
        <begin position="36"/>
        <end position="55"/>
    </location>
</feature>
<dbReference type="AlphaFoldDB" id="A0A4S2HFD6"/>
<evidence type="ECO:0000313" key="3">
    <source>
        <dbReference type="Proteomes" id="UP000305451"/>
    </source>
</evidence>
<dbReference type="Proteomes" id="UP000305451">
    <property type="component" value="Unassembled WGS sequence"/>
</dbReference>
<proteinExistence type="predicted"/>
<organism evidence="2 3">
    <name type="scientific">Marinicauda pacifica</name>
    <dbReference type="NCBI Taxonomy" id="1133559"/>
    <lineage>
        <taxon>Bacteria</taxon>
        <taxon>Pseudomonadati</taxon>
        <taxon>Pseudomonadota</taxon>
        <taxon>Alphaproteobacteria</taxon>
        <taxon>Maricaulales</taxon>
        <taxon>Maricaulaceae</taxon>
        <taxon>Marinicauda</taxon>
    </lineage>
</organism>
<feature type="transmembrane region" description="Helical" evidence="1">
    <location>
        <begin position="67"/>
        <end position="87"/>
    </location>
</feature>
<keyword evidence="3" id="KW-1185">Reference proteome</keyword>
<keyword evidence="1" id="KW-1133">Transmembrane helix</keyword>
<evidence type="ECO:0000256" key="1">
    <source>
        <dbReference type="SAM" id="Phobius"/>
    </source>
</evidence>
<dbReference type="PANTHER" id="PTHR38442:SF1">
    <property type="entry name" value="INNER MEMBRANE PROTEIN"/>
    <property type="match status" value="1"/>
</dbReference>